<organism evidence="1 2">
    <name type="scientific">Aspergillus glaucus CBS 516.65</name>
    <dbReference type="NCBI Taxonomy" id="1160497"/>
    <lineage>
        <taxon>Eukaryota</taxon>
        <taxon>Fungi</taxon>
        <taxon>Dikarya</taxon>
        <taxon>Ascomycota</taxon>
        <taxon>Pezizomycotina</taxon>
        <taxon>Eurotiomycetes</taxon>
        <taxon>Eurotiomycetidae</taxon>
        <taxon>Eurotiales</taxon>
        <taxon>Aspergillaceae</taxon>
        <taxon>Aspergillus</taxon>
        <taxon>Aspergillus subgen. Aspergillus</taxon>
    </lineage>
</organism>
<keyword evidence="2" id="KW-1185">Reference proteome</keyword>
<dbReference type="AlphaFoldDB" id="A0A1L9VSG9"/>
<evidence type="ECO:0008006" key="3">
    <source>
        <dbReference type="Google" id="ProtNLM"/>
    </source>
</evidence>
<dbReference type="VEuPathDB" id="FungiDB:ASPGLDRAFT_44724"/>
<dbReference type="EMBL" id="KV878892">
    <property type="protein sequence ID" value="OJJ86842.1"/>
    <property type="molecule type" value="Genomic_DNA"/>
</dbReference>
<sequence>MPSSRSEMENQEELRVAHPRHILYQVAKAMNGKHNDLCVTLPSHSTWKTAIRAAEEAMGDVDESIYLMPQSTGSTNRQRVREMALDFARNEGTVVGPLGANYGRRIRTSSDIRHSAPPQRASANTRQRLRETAKKMVDEPWKDPYANIHVGLTEGYLPIVTANLRVYAIDDSPAGELGQLDAVEMIWDTGAHRTIITEELLPQSFREYLRTPIHDPYRSSDGSSVQIDAEVALTNDVILINTLAIVIPQAKMPNQLRGILFGQISCINRIRYESIPRDFLLAKGENVGDDVWGDFIVKEYVNEDDNIVVV</sequence>
<proteinExistence type="predicted"/>
<gene>
    <name evidence="1" type="ORF">ASPGLDRAFT_44724</name>
</gene>
<evidence type="ECO:0000313" key="2">
    <source>
        <dbReference type="Proteomes" id="UP000184300"/>
    </source>
</evidence>
<accession>A0A1L9VSG9</accession>
<reference evidence="2" key="1">
    <citation type="journal article" date="2017" name="Genome Biol.">
        <title>Comparative genomics reveals high biological diversity and specific adaptations in the industrially and medically important fungal genus Aspergillus.</title>
        <authorList>
            <person name="de Vries R.P."/>
            <person name="Riley R."/>
            <person name="Wiebenga A."/>
            <person name="Aguilar-Osorio G."/>
            <person name="Amillis S."/>
            <person name="Uchima C.A."/>
            <person name="Anderluh G."/>
            <person name="Asadollahi M."/>
            <person name="Askin M."/>
            <person name="Barry K."/>
            <person name="Battaglia E."/>
            <person name="Bayram O."/>
            <person name="Benocci T."/>
            <person name="Braus-Stromeyer S.A."/>
            <person name="Caldana C."/>
            <person name="Canovas D."/>
            <person name="Cerqueira G.C."/>
            <person name="Chen F."/>
            <person name="Chen W."/>
            <person name="Choi C."/>
            <person name="Clum A."/>
            <person name="Dos Santos R.A."/>
            <person name="Damasio A.R."/>
            <person name="Diallinas G."/>
            <person name="Emri T."/>
            <person name="Fekete E."/>
            <person name="Flipphi M."/>
            <person name="Freyberg S."/>
            <person name="Gallo A."/>
            <person name="Gournas C."/>
            <person name="Habgood R."/>
            <person name="Hainaut M."/>
            <person name="Harispe M.L."/>
            <person name="Henrissat B."/>
            <person name="Hilden K.S."/>
            <person name="Hope R."/>
            <person name="Hossain A."/>
            <person name="Karabika E."/>
            <person name="Karaffa L."/>
            <person name="Karanyi Z."/>
            <person name="Krasevec N."/>
            <person name="Kuo A."/>
            <person name="Kusch H."/>
            <person name="LaButti K."/>
            <person name="Lagendijk E.L."/>
            <person name="Lapidus A."/>
            <person name="Levasseur A."/>
            <person name="Lindquist E."/>
            <person name="Lipzen A."/>
            <person name="Logrieco A.F."/>
            <person name="MacCabe A."/>
            <person name="Maekelae M.R."/>
            <person name="Malavazi I."/>
            <person name="Melin P."/>
            <person name="Meyer V."/>
            <person name="Mielnichuk N."/>
            <person name="Miskei M."/>
            <person name="Molnar A.P."/>
            <person name="Mule G."/>
            <person name="Ngan C.Y."/>
            <person name="Orejas M."/>
            <person name="Orosz E."/>
            <person name="Ouedraogo J.P."/>
            <person name="Overkamp K.M."/>
            <person name="Park H.-S."/>
            <person name="Perrone G."/>
            <person name="Piumi F."/>
            <person name="Punt P.J."/>
            <person name="Ram A.F."/>
            <person name="Ramon A."/>
            <person name="Rauscher S."/>
            <person name="Record E."/>
            <person name="Riano-Pachon D.M."/>
            <person name="Robert V."/>
            <person name="Roehrig J."/>
            <person name="Ruller R."/>
            <person name="Salamov A."/>
            <person name="Salih N.S."/>
            <person name="Samson R.A."/>
            <person name="Sandor E."/>
            <person name="Sanguinetti M."/>
            <person name="Schuetze T."/>
            <person name="Sepcic K."/>
            <person name="Shelest E."/>
            <person name="Sherlock G."/>
            <person name="Sophianopoulou V."/>
            <person name="Squina F.M."/>
            <person name="Sun H."/>
            <person name="Susca A."/>
            <person name="Todd R.B."/>
            <person name="Tsang A."/>
            <person name="Unkles S.E."/>
            <person name="van de Wiele N."/>
            <person name="van Rossen-Uffink D."/>
            <person name="Oliveira J.V."/>
            <person name="Vesth T.C."/>
            <person name="Visser J."/>
            <person name="Yu J.-H."/>
            <person name="Zhou M."/>
            <person name="Andersen M.R."/>
            <person name="Archer D.B."/>
            <person name="Baker S.E."/>
            <person name="Benoit I."/>
            <person name="Brakhage A.A."/>
            <person name="Braus G.H."/>
            <person name="Fischer R."/>
            <person name="Frisvad J.C."/>
            <person name="Goldman G.H."/>
            <person name="Houbraken J."/>
            <person name="Oakley B."/>
            <person name="Pocsi I."/>
            <person name="Scazzocchio C."/>
            <person name="Seiboth B."/>
            <person name="vanKuyk P.A."/>
            <person name="Wortman J."/>
            <person name="Dyer P.S."/>
            <person name="Grigoriev I.V."/>
        </authorList>
    </citation>
    <scope>NUCLEOTIDE SEQUENCE [LARGE SCALE GENOMIC DNA]</scope>
    <source>
        <strain evidence="2">CBS 516.65</strain>
    </source>
</reference>
<dbReference type="GeneID" id="34462339"/>
<dbReference type="OrthoDB" id="4653208at2759"/>
<dbReference type="Proteomes" id="UP000184300">
    <property type="component" value="Unassembled WGS sequence"/>
</dbReference>
<dbReference type="RefSeq" id="XP_022403531.1">
    <property type="nucleotide sequence ID" value="XM_022546078.1"/>
</dbReference>
<protein>
    <recommendedName>
        <fullName evidence="3">Peptidase A2 domain-containing protein</fullName>
    </recommendedName>
</protein>
<dbReference type="STRING" id="1160497.A0A1L9VSG9"/>
<evidence type="ECO:0000313" key="1">
    <source>
        <dbReference type="EMBL" id="OJJ86842.1"/>
    </source>
</evidence>
<name>A0A1L9VSG9_ASPGL</name>